<keyword evidence="3" id="KW-0862">Zinc</keyword>
<evidence type="ECO:0000256" key="7">
    <source>
        <dbReference type="SAM" id="Coils"/>
    </source>
</evidence>
<evidence type="ECO:0000256" key="5">
    <source>
        <dbReference type="ARBA" id="ARBA00023163"/>
    </source>
</evidence>
<proteinExistence type="predicted"/>
<dbReference type="VEuPathDB" id="FungiDB:MFRU_002g04340"/>
<evidence type="ECO:0000256" key="8">
    <source>
        <dbReference type="SAM" id="MobiDB-lite"/>
    </source>
</evidence>
<dbReference type="CDD" id="cd00202">
    <property type="entry name" value="ZnF_GATA"/>
    <property type="match status" value="1"/>
</dbReference>
<keyword evidence="4" id="KW-0805">Transcription regulation</keyword>
<dbReference type="InterPro" id="IPR000679">
    <property type="entry name" value="Znf_GATA"/>
</dbReference>
<dbReference type="Gene3D" id="3.30.50.10">
    <property type="entry name" value="Erythroid Transcription Factor GATA-1, subunit A"/>
    <property type="match status" value="1"/>
</dbReference>
<keyword evidence="7" id="KW-0175">Coiled coil</keyword>
<accession>A0A5M9JZB6</accession>
<evidence type="ECO:0000313" key="10">
    <source>
        <dbReference type="EMBL" id="KAA8574894.1"/>
    </source>
</evidence>
<evidence type="ECO:0000313" key="11">
    <source>
        <dbReference type="Proteomes" id="UP000322873"/>
    </source>
</evidence>
<dbReference type="PANTHER" id="PTHR47172">
    <property type="entry name" value="OS01G0976800 PROTEIN"/>
    <property type="match status" value="1"/>
</dbReference>
<dbReference type="InterPro" id="IPR013088">
    <property type="entry name" value="Znf_NHR/GATA"/>
</dbReference>
<name>A0A5M9JZB6_MONFR</name>
<organism evidence="10 11">
    <name type="scientific">Monilinia fructicola</name>
    <name type="common">Brown rot fungus</name>
    <name type="synonym">Ciboria fructicola</name>
    <dbReference type="NCBI Taxonomy" id="38448"/>
    <lineage>
        <taxon>Eukaryota</taxon>
        <taxon>Fungi</taxon>
        <taxon>Dikarya</taxon>
        <taxon>Ascomycota</taxon>
        <taxon>Pezizomycotina</taxon>
        <taxon>Leotiomycetes</taxon>
        <taxon>Helotiales</taxon>
        <taxon>Sclerotiniaceae</taxon>
        <taxon>Monilinia</taxon>
    </lineage>
</organism>
<keyword evidence="5" id="KW-0804">Transcription</keyword>
<evidence type="ECO:0000256" key="2">
    <source>
        <dbReference type="ARBA" id="ARBA00022771"/>
    </source>
</evidence>
<feature type="region of interest" description="Disordered" evidence="8">
    <location>
        <begin position="334"/>
        <end position="358"/>
    </location>
</feature>
<feature type="coiled-coil region" evidence="7">
    <location>
        <begin position="182"/>
        <end position="209"/>
    </location>
</feature>
<keyword evidence="1" id="KW-0479">Metal-binding</keyword>
<dbReference type="PANTHER" id="PTHR47172:SF24">
    <property type="entry name" value="GATA ZINC FINGER DOMAIN-CONTAINING PROTEIN 14-RELATED"/>
    <property type="match status" value="1"/>
</dbReference>
<dbReference type="GO" id="GO:0008270">
    <property type="term" value="F:zinc ion binding"/>
    <property type="evidence" value="ECO:0007669"/>
    <property type="project" value="UniProtKB-KW"/>
</dbReference>
<evidence type="ECO:0000256" key="1">
    <source>
        <dbReference type="ARBA" id="ARBA00022723"/>
    </source>
</evidence>
<protein>
    <recommendedName>
        <fullName evidence="9">GATA-type domain-containing protein</fullName>
    </recommendedName>
</protein>
<dbReference type="Pfam" id="PF00320">
    <property type="entry name" value="GATA"/>
    <property type="match status" value="1"/>
</dbReference>
<dbReference type="GO" id="GO:0043565">
    <property type="term" value="F:sequence-specific DNA binding"/>
    <property type="evidence" value="ECO:0007669"/>
    <property type="project" value="InterPro"/>
</dbReference>
<keyword evidence="11" id="KW-1185">Reference proteome</keyword>
<sequence length="358" mass="39840">MNMNNMGLDPTAVMYHHHAGNLGSMDRSLSASQADQNLPDTLMTEMLHDNLVIDYDGLPDMNMDMSAIGDNTNISKSYTPLNNLMSPTENGQTDSGGGVSMNAGDTQIAEIGAGPLPAGFGTQPSLPSSSTVTDFTKRRNWPQKGVRRPPHLPVRDTADYCRGFFMMARPYPTKNAVLLDSFLEHKIEFERMSKRIKDLKREEEEEYEDIHLWLLAQPSRFSSDATPAKPDMSHGTLTKANLEDASSSRNPDSINDKMMPIRGCRSHPNAHRVNNIEKVNGVKGLVLVITKKKLKLLDEYVCTDCGTLDSPEWRKGPVGPKTLCNACGLRWAKKEKKQKPEPSNPPLDLKYTLESLRK</sequence>
<gene>
    <name evidence="10" type="ORF">EYC84_004134</name>
</gene>
<feature type="compositionally biased region" description="Polar residues" evidence="8">
    <location>
        <begin position="235"/>
        <end position="253"/>
    </location>
</feature>
<keyword evidence="2 6" id="KW-0863">Zinc-finger</keyword>
<comment type="caution">
    <text evidence="10">The sequence shown here is derived from an EMBL/GenBank/DDBJ whole genome shotgun (WGS) entry which is preliminary data.</text>
</comment>
<dbReference type="GO" id="GO:0006355">
    <property type="term" value="P:regulation of DNA-templated transcription"/>
    <property type="evidence" value="ECO:0007669"/>
    <property type="project" value="InterPro"/>
</dbReference>
<evidence type="ECO:0000256" key="6">
    <source>
        <dbReference type="PROSITE-ProRule" id="PRU00094"/>
    </source>
</evidence>
<reference evidence="10 11" key="1">
    <citation type="submission" date="2019-06" db="EMBL/GenBank/DDBJ databases">
        <title>Genome Sequence of the Brown Rot Fungal Pathogen Monilinia fructicola.</title>
        <authorList>
            <person name="De Miccolis Angelini R.M."/>
            <person name="Landi L."/>
            <person name="Abate D."/>
            <person name="Pollastro S."/>
            <person name="Romanazzi G."/>
            <person name="Faretra F."/>
        </authorList>
    </citation>
    <scope>NUCLEOTIDE SEQUENCE [LARGE SCALE GENOMIC DNA]</scope>
    <source>
        <strain evidence="10 11">Mfrc123</strain>
    </source>
</reference>
<evidence type="ECO:0000256" key="4">
    <source>
        <dbReference type="ARBA" id="ARBA00023015"/>
    </source>
</evidence>
<dbReference type="SUPFAM" id="SSF57716">
    <property type="entry name" value="Glucocorticoid receptor-like (DNA-binding domain)"/>
    <property type="match status" value="1"/>
</dbReference>
<evidence type="ECO:0000256" key="3">
    <source>
        <dbReference type="ARBA" id="ARBA00022833"/>
    </source>
</evidence>
<feature type="region of interest" description="Disordered" evidence="8">
    <location>
        <begin position="223"/>
        <end position="256"/>
    </location>
</feature>
<dbReference type="PROSITE" id="PS00344">
    <property type="entry name" value="GATA_ZN_FINGER_1"/>
    <property type="match status" value="1"/>
</dbReference>
<feature type="domain" description="GATA-type" evidence="9">
    <location>
        <begin position="302"/>
        <end position="329"/>
    </location>
</feature>
<dbReference type="EMBL" id="VICG01000002">
    <property type="protein sequence ID" value="KAA8574894.1"/>
    <property type="molecule type" value="Genomic_DNA"/>
</dbReference>
<evidence type="ECO:0000259" key="9">
    <source>
        <dbReference type="PROSITE" id="PS50114"/>
    </source>
</evidence>
<dbReference type="AlphaFoldDB" id="A0A5M9JZB6"/>
<dbReference type="PROSITE" id="PS50114">
    <property type="entry name" value="GATA_ZN_FINGER_2"/>
    <property type="match status" value="1"/>
</dbReference>
<dbReference type="SMART" id="SM00401">
    <property type="entry name" value="ZnF_GATA"/>
    <property type="match status" value="1"/>
</dbReference>
<dbReference type="Proteomes" id="UP000322873">
    <property type="component" value="Unassembled WGS sequence"/>
</dbReference>